<dbReference type="EMBL" id="MN582096">
    <property type="protein sequence ID" value="QGH73227.1"/>
    <property type="molecule type" value="Genomic_DNA"/>
</dbReference>
<name>A0A5Q2W4Y2_9VIRU</name>
<reference evidence="2 3" key="1">
    <citation type="submission" date="2019-10" db="EMBL/GenBank/DDBJ databases">
        <title>Florida's Freshwater Springs.</title>
        <authorList>
            <person name="Malki K."/>
            <person name="Breitbart M."/>
        </authorList>
    </citation>
    <scope>NUCLEOTIDE SEQUENCE [LARGE SCALE GENOMIC DNA]</scope>
    <source>
        <strain evidence="2">Ctin15</strain>
    </source>
</reference>
<evidence type="ECO:0000313" key="3">
    <source>
        <dbReference type="Proteomes" id="UP000502087"/>
    </source>
</evidence>
<dbReference type="InterPro" id="IPR057959">
    <property type="entry name" value="Shotoku_capsid"/>
</dbReference>
<feature type="compositionally biased region" description="Basic residues" evidence="1">
    <location>
        <begin position="396"/>
        <end position="405"/>
    </location>
</feature>
<sequence length="405" mass="44383">MTKLSHKFSLCKMISDLTTIKNPFNTAAFASKVPDGKCGYSIGVKRQVSKQIVSSKGAKIFVLTPTFNCSGFNCDVVGNVIDGIEYHTFSDSDITVRAPSATALAGTAAATVETNLTLGNNSPEKWRMVSAGMKITLTNNSEKNDGWFEAIRVNASPSSKDYVFLKNVGQDEGILGVHPFFEDSIIGKSESWVNHPSYVTGKLRDLHKHMFILQQVNGSRDFCTIRQNNTSSGFKDPQIPIGAFKSGPSEAFTFKNADEIEHWADDSCFDVVLVKCYSATDTVGSSTTNLHLHMVHNHEYIYDSLSTYSKFQTPTSNMASSVLRATALINSDSKPSIPFDSAPGQLSTCIQACKKTSNKSGRSKTTRSRKKSKICTTKRRSYKRTGCACKSPTRPPSKRIRKVSA</sequence>
<feature type="region of interest" description="Disordered" evidence="1">
    <location>
        <begin position="358"/>
        <end position="405"/>
    </location>
</feature>
<keyword evidence="3" id="KW-1185">Reference proteome</keyword>
<evidence type="ECO:0000313" key="2">
    <source>
        <dbReference type="EMBL" id="QGH73227.1"/>
    </source>
</evidence>
<organism evidence="2 3">
    <name type="scientific">CRESS virus sp. ctin15</name>
    <dbReference type="NCBI Taxonomy" id="2656686"/>
    <lineage>
        <taxon>Viruses</taxon>
        <taxon>Monodnaviria</taxon>
        <taxon>Shotokuvirae</taxon>
        <taxon>Cressdnaviricota</taxon>
        <taxon>Arfiviricetes</taxon>
        <taxon>Gredzevirales</taxon>
        <taxon>Gandrviridae</taxon>
        <taxon>Meliavirus</taxon>
        <taxon>Meliavirus jackflis</taxon>
    </lineage>
</organism>
<proteinExistence type="predicted"/>
<dbReference type="Pfam" id="PF25628">
    <property type="entry name" value="Shotoku_capsid"/>
    <property type="match status" value="1"/>
</dbReference>
<dbReference type="Proteomes" id="UP000502087">
    <property type="component" value="Segment"/>
</dbReference>
<protein>
    <submittedName>
        <fullName evidence="2">Capsid protein</fullName>
    </submittedName>
</protein>
<feature type="compositionally biased region" description="Basic residues" evidence="1">
    <location>
        <begin position="361"/>
        <end position="383"/>
    </location>
</feature>
<accession>A0A5Q2W4Y2</accession>
<evidence type="ECO:0000256" key="1">
    <source>
        <dbReference type="SAM" id="MobiDB-lite"/>
    </source>
</evidence>